<evidence type="ECO:0000313" key="1">
    <source>
        <dbReference type="EMBL" id="KAA6117755.1"/>
    </source>
</evidence>
<dbReference type="AlphaFoldDB" id="A0AB34CD66"/>
<dbReference type="Pfam" id="PF02413">
    <property type="entry name" value="Caudo_TAP"/>
    <property type="match status" value="1"/>
</dbReference>
<dbReference type="EMBL" id="VWVM01000043">
    <property type="protein sequence ID" value="KAA6117755.1"/>
    <property type="molecule type" value="Genomic_DNA"/>
</dbReference>
<evidence type="ECO:0000313" key="2">
    <source>
        <dbReference type="Proteomes" id="UP000324255"/>
    </source>
</evidence>
<dbReference type="RefSeq" id="WP_150016062.1">
    <property type="nucleotide sequence ID" value="NZ_VWVM01000043.1"/>
</dbReference>
<keyword evidence="2" id="KW-1185">Reference proteome</keyword>
<reference evidence="1 2" key="1">
    <citation type="submission" date="2019-09" db="EMBL/GenBank/DDBJ databases">
        <title>Genomic diversity of phyloplane-associated Pantoea species in Pakistan cotton crop.</title>
        <authorList>
            <person name="Tufail M.R."/>
            <person name="Cook D.R."/>
        </authorList>
    </citation>
    <scope>NUCLEOTIDE SEQUENCE [LARGE SCALE GENOMIC DNA]</scope>
    <source>
        <strain evidence="1 2">B_8</strain>
    </source>
</reference>
<dbReference type="InterPro" id="IPR003458">
    <property type="entry name" value="Phage_T4_Gp38_tail_assem"/>
</dbReference>
<protein>
    <submittedName>
        <fullName evidence="1">Tail fiber assembly protein</fullName>
    </submittedName>
</protein>
<sequence>MDELYYYSALTGGFYRECDRDIYEASANGWPTDAVMVSVDEYKTLFDGQASGKIIAADDSGRPVLTEPAINWQARGEQQRQNLLTTASEVTADWRTELQLGMISDEDKASLIEWMAYTKALKSLDLSNISDEGSLGLIAWPSKPVT</sequence>
<organism evidence="1 2">
    <name type="scientific">Candidatus Pantoea gossypiicola</name>
    <dbReference type="NCBI Taxonomy" id="2608008"/>
    <lineage>
        <taxon>Bacteria</taxon>
        <taxon>Pseudomonadati</taxon>
        <taxon>Pseudomonadota</taxon>
        <taxon>Gammaproteobacteria</taxon>
        <taxon>Enterobacterales</taxon>
        <taxon>Erwiniaceae</taxon>
        <taxon>Pantoea</taxon>
    </lineage>
</organism>
<comment type="caution">
    <text evidence="1">The sequence shown here is derived from an EMBL/GenBank/DDBJ whole genome shotgun (WGS) entry which is preliminary data.</text>
</comment>
<proteinExistence type="predicted"/>
<dbReference type="Proteomes" id="UP000324255">
    <property type="component" value="Unassembled WGS sequence"/>
</dbReference>
<gene>
    <name evidence="1" type="ORF">F3I20_23680</name>
</gene>
<name>A0AB34CD66_9GAMM</name>
<accession>A0AB34CD66</accession>